<reference evidence="2" key="1">
    <citation type="submission" date="2022-11" db="UniProtKB">
        <authorList>
            <consortium name="WormBaseParasite"/>
        </authorList>
    </citation>
    <scope>IDENTIFICATION</scope>
</reference>
<dbReference type="Proteomes" id="UP000887565">
    <property type="component" value="Unplaced"/>
</dbReference>
<proteinExistence type="predicted"/>
<keyword evidence="1" id="KW-1185">Reference proteome</keyword>
<protein>
    <submittedName>
        <fullName evidence="2">Uncharacterized protein</fullName>
    </submittedName>
</protein>
<dbReference type="WBParaSite" id="nRc.2.0.1.t34461-RA">
    <property type="protein sequence ID" value="nRc.2.0.1.t34461-RA"/>
    <property type="gene ID" value="nRc.2.0.1.g34461"/>
</dbReference>
<sequence>MGGTLYVTILHPSSLEQQGPLVHLPVLGGFLGDAGAVTSPANVRVDVTIPTRVLQKRPGLEPMTRRNINPMDLMLHATALHPYPLEATGASGSVSSIDGLPEGARAVPPLTNFGVGVSIPTSLNKTGQVWNPRIGSNINPMGGMPSSS</sequence>
<organism evidence="1 2">
    <name type="scientific">Romanomermis culicivorax</name>
    <name type="common">Nematode worm</name>
    <dbReference type="NCBI Taxonomy" id="13658"/>
    <lineage>
        <taxon>Eukaryota</taxon>
        <taxon>Metazoa</taxon>
        <taxon>Ecdysozoa</taxon>
        <taxon>Nematoda</taxon>
        <taxon>Enoplea</taxon>
        <taxon>Dorylaimia</taxon>
        <taxon>Mermithida</taxon>
        <taxon>Mermithoidea</taxon>
        <taxon>Mermithidae</taxon>
        <taxon>Romanomermis</taxon>
    </lineage>
</organism>
<name>A0A915K6U1_ROMCU</name>
<dbReference type="AlphaFoldDB" id="A0A915K6U1"/>
<accession>A0A915K6U1</accession>
<evidence type="ECO:0000313" key="2">
    <source>
        <dbReference type="WBParaSite" id="nRc.2.0.1.t34461-RA"/>
    </source>
</evidence>
<evidence type="ECO:0000313" key="1">
    <source>
        <dbReference type="Proteomes" id="UP000887565"/>
    </source>
</evidence>